<evidence type="ECO:0000256" key="2">
    <source>
        <dbReference type="ARBA" id="ARBA00013064"/>
    </source>
</evidence>
<evidence type="ECO:0000256" key="5">
    <source>
        <dbReference type="PIRSR" id="PIRSR617867-1"/>
    </source>
</evidence>
<name>A0A3D8IWA7_9HELI</name>
<dbReference type="PRINTS" id="PR00719">
    <property type="entry name" value="LMWPTPASE"/>
</dbReference>
<feature type="active site" description="Proton donor" evidence="5">
    <location>
        <position position="116"/>
    </location>
</feature>
<dbReference type="AlphaFoldDB" id="A0A3D8IWA7"/>
<evidence type="ECO:0000256" key="3">
    <source>
        <dbReference type="ARBA" id="ARBA00022801"/>
    </source>
</evidence>
<gene>
    <name evidence="7" type="ORF">CQA62_02555</name>
</gene>
<dbReference type="EMBL" id="NXLU01000002">
    <property type="protein sequence ID" value="RDU69548.1"/>
    <property type="molecule type" value="Genomic_DNA"/>
</dbReference>
<dbReference type="Pfam" id="PF01451">
    <property type="entry name" value="LMWPc"/>
    <property type="match status" value="1"/>
</dbReference>
<organism evidence="7 8">
    <name type="scientific">Helicobacter cholecystus</name>
    <dbReference type="NCBI Taxonomy" id="45498"/>
    <lineage>
        <taxon>Bacteria</taxon>
        <taxon>Pseudomonadati</taxon>
        <taxon>Campylobacterota</taxon>
        <taxon>Epsilonproteobacteria</taxon>
        <taxon>Campylobacterales</taxon>
        <taxon>Helicobacteraceae</taxon>
        <taxon>Helicobacter</taxon>
    </lineage>
</organism>
<evidence type="ECO:0000256" key="4">
    <source>
        <dbReference type="ARBA" id="ARBA00022912"/>
    </source>
</evidence>
<evidence type="ECO:0000256" key="1">
    <source>
        <dbReference type="ARBA" id="ARBA00011063"/>
    </source>
</evidence>
<keyword evidence="4" id="KW-0904">Protein phosphatase</keyword>
<dbReference type="SMART" id="SM00226">
    <property type="entry name" value="LMWPc"/>
    <property type="match status" value="1"/>
</dbReference>
<dbReference type="GO" id="GO:0004725">
    <property type="term" value="F:protein tyrosine phosphatase activity"/>
    <property type="evidence" value="ECO:0007669"/>
    <property type="project" value="UniProtKB-EC"/>
</dbReference>
<dbReference type="InterPro" id="IPR023485">
    <property type="entry name" value="Ptyr_pPase"/>
</dbReference>
<protein>
    <recommendedName>
        <fullName evidence="2">protein-tyrosine-phosphatase</fullName>
        <ecNumber evidence="2">3.1.3.48</ecNumber>
    </recommendedName>
</protein>
<dbReference type="InterPro" id="IPR036196">
    <property type="entry name" value="Ptyr_pPase_sf"/>
</dbReference>
<comment type="similarity">
    <text evidence="1">Belongs to the low molecular weight phosphotyrosine protein phosphatase family.</text>
</comment>
<evidence type="ECO:0000259" key="6">
    <source>
        <dbReference type="SMART" id="SM00226"/>
    </source>
</evidence>
<dbReference type="InterPro" id="IPR050438">
    <property type="entry name" value="LMW_PTPase"/>
</dbReference>
<dbReference type="PANTHER" id="PTHR11717">
    <property type="entry name" value="LOW MOLECULAR WEIGHT PROTEIN TYROSINE PHOSPHATASE"/>
    <property type="match status" value="1"/>
</dbReference>
<dbReference type="EC" id="3.1.3.48" evidence="2"/>
<dbReference type="SUPFAM" id="SSF52788">
    <property type="entry name" value="Phosphotyrosine protein phosphatases I"/>
    <property type="match status" value="1"/>
</dbReference>
<dbReference type="Proteomes" id="UP000257067">
    <property type="component" value="Unassembled WGS sequence"/>
</dbReference>
<sequence>MRKSVLFVCLGNICRSPLAQGIARHYDPYSHFDSAGLSEYHQGEKPCKGIEEIAKKYNISLKGITSRCIVYPKDEAFDWIICMDEQNYQDLIKLGFCAQKIKKLGEFGFGGVDIPDPYYYVGMEGFEKVYSMIKQGVVNLLETF</sequence>
<feature type="domain" description="Phosphotyrosine protein phosphatase I" evidence="6">
    <location>
        <begin position="3"/>
        <end position="143"/>
    </location>
</feature>
<proteinExistence type="inferred from homology"/>
<evidence type="ECO:0000313" key="7">
    <source>
        <dbReference type="EMBL" id="RDU69548.1"/>
    </source>
</evidence>
<dbReference type="Gene3D" id="3.40.50.2300">
    <property type="match status" value="1"/>
</dbReference>
<feature type="active site" evidence="5">
    <location>
        <position position="15"/>
    </location>
</feature>
<dbReference type="OrthoDB" id="9784339at2"/>
<dbReference type="InterPro" id="IPR017867">
    <property type="entry name" value="Tyr_phospatase_low_mol_wt"/>
</dbReference>
<accession>A0A3D8IWA7</accession>
<feature type="active site" description="Nucleophile" evidence="5">
    <location>
        <position position="9"/>
    </location>
</feature>
<dbReference type="RefSeq" id="WP_104724499.1">
    <property type="nucleotide sequence ID" value="NZ_FZNE01000003.1"/>
</dbReference>
<comment type="caution">
    <text evidence="7">The sequence shown here is derived from an EMBL/GenBank/DDBJ whole genome shotgun (WGS) entry which is preliminary data.</text>
</comment>
<keyword evidence="8" id="KW-1185">Reference proteome</keyword>
<dbReference type="CDD" id="cd16343">
    <property type="entry name" value="LMWPTP"/>
    <property type="match status" value="1"/>
</dbReference>
<reference evidence="7 8" key="1">
    <citation type="submission" date="2018-04" db="EMBL/GenBank/DDBJ databases">
        <title>Novel Campyloabacter and Helicobacter Species and Strains.</title>
        <authorList>
            <person name="Mannion A.J."/>
            <person name="Shen Z."/>
            <person name="Fox J.G."/>
        </authorList>
    </citation>
    <scope>NUCLEOTIDE SEQUENCE [LARGE SCALE GENOMIC DNA]</scope>
    <source>
        <strain evidence="7 8">ATCC 700242</strain>
    </source>
</reference>
<evidence type="ECO:0000313" key="8">
    <source>
        <dbReference type="Proteomes" id="UP000257067"/>
    </source>
</evidence>
<keyword evidence="3" id="KW-0378">Hydrolase</keyword>
<dbReference type="PANTHER" id="PTHR11717:SF7">
    <property type="entry name" value="LOW MOLECULAR WEIGHT PHOSPHOTYROSINE PROTEIN PHOSPHATASE"/>
    <property type="match status" value="1"/>
</dbReference>